<reference evidence="3 4" key="1">
    <citation type="submission" date="2017-12" db="EMBL/GenBank/DDBJ databases">
        <title>Sequencing, de novo assembly and annotation of complete genome of a new Thraustochytrid species, strain FCC1311.</title>
        <authorList>
            <person name="Sedici K."/>
            <person name="Godart F."/>
            <person name="Aiese Cigliano R."/>
            <person name="Sanseverino W."/>
            <person name="Barakat M."/>
            <person name="Ortet P."/>
            <person name="Marechal E."/>
            <person name="Cagnac O."/>
            <person name="Amato A."/>
        </authorList>
    </citation>
    <scope>NUCLEOTIDE SEQUENCE [LARGE SCALE GENOMIC DNA]</scope>
</reference>
<feature type="transmembrane region" description="Helical" evidence="2">
    <location>
        <begin position="110"/>
        <end position="131"/>
    </location>
</feature>
<sequence length="356" mass="40525">MSDVRQRRGGGESAGSATVDATSASRDEDKSVLETLEQNAEALLETAEEVVEEVVKDAFGFNDWQLKWFRAVMRKTVLWTLLYIAAIALLVHNMEDPVVPPFAAEETWRVVLTGLGTLLAWVTIYVEIWLSTPPEEKDVKLNLLGKNVNGHFTYLTFHIILATLIYWNMCFMAELAWVYGVTNNQDIAWARKLLKASYMGSGMVGAFGVALALLFLKFNWFEPKWRKTVLETYHSRGHTSFGPKMLFTHLNQTPLAVFDMLIIKERAFIREHMLEFKATVLFVALYGSYYIFMTHVNYRLSNEYPYPFLHKMLATWRSEMIFIFGIVVFINALALVMGVIASIELGIHAAQAEGLI</sequence>
<keyword evidence="2" id="KW-0472">Membrane</keyword>
<proteinExistence type="predicted"/>
<dbReference type="EMBL" id="BEYU01000154">
    <property type="protein sequence ID" value="GBG33425.1"/>
    <property type="molecule type" value="Genomic_DNA"/>
</dbReference>
<feature type="compositionally biased region" description="Basic and acidic residues" evidence="1">
    <location>
        <begin position="1"/>
        <end position="10"/>
    </location>
</feature>
<keyword evidence="2" id="KW-0812">Transmembrane</keyword>
<feature type="transmembrane region" description="Helical" evidence="2">
    <location>
        <begin position="320"/>
        <end position="341"/>
    </location>
</feature>
<dbReference type="Proteomes" id="UP000241890">
    <property type="component" value="Unassembled WGS sequence"/>
</dbReference>
<evidence type="ECO:0000256" key="2">
    <source>
        <dbReference type="SAM" id="Phobius"/>
    </source>
</evidence>
<feature type="region of interest" description="Disordered" evidence="1">
    <location>
        <begin position="1"/>
        <end position="31"/>
    </location>
</feature>
<protein>
    <submittedName>
        <fullName evidence="3">Uncharacterized protein</fullName>
    </submittedName>
</protein>
<feature type="compositionally biased region" description="Polar residues" evidence="1">
    <location>
        <begin position="15"/>
        <end position="24"/>
    </location>
</feature>
<keyword evidence="2" id="KW-1133">Transmembrane helix</keyword>
<dbReference type="InParanoid" id="A0A2R5GS56"/>
<comment type="caution">
    <text evidence="3">The sequence shown here is derived from an EMBL/GenBank/DDBJ whole genome shotgun (WGS) entry which is preliminary data.</text>
</comment>
<feature type="transmembrane region" description="Helical" evidence="2">
    <location>
        <begin position="198"/>
        <end position="216"/>
    </location>
</feature>
<organism evidence="3 4">
    <name type="scientific">Hondaea fermentalgiana</name>
    <dbReference type="NCBI Taxonomy" id="2315210"/>
    <lineage>
        <taxon>Eukaryota</taxon>
        <taxon>Sar</taxon>
        <taxon>Stramenopiles</taxon>
        <taxon>Bigyra</taxon>
        <taxon>Labyrinthulomycetes</taxon>
        <taxon>Thraustochytrida</taxon>
        <taxon>Thraustochytriidae</taxon>
        <taxon>Hondaea</taxon>
    </lineage>
</organism>
<accession>A0A2R5GS56</accession>
<dbReference type="AlphaFoldDB" id="A0A2R5GS56"/>
<gene>
    <name evidence="3" type="ORF">FCC1311_096482</name>
</gene>
<feature type="transmembrane region" description="Helical" evidence="2">
    <location>
        <begin position="76"/>
        <end position="94"/>
    </location>
</feature>
<evidence type="ECO:0000256" key="1">
    <source>
        <dbReference type="SAM" id="MobiDB-lite"/>
    </source>
</evidence>
<feature type="transmembrane region" description="Helical" evidence="2">
    <location>
        <begin position="152"/>
        <end position="178"/>
    </location>
</feature>
<evidence type="ECO:0000313" key="3">
    <source>
        <dbReference type="EMBL" id="GBG33425.1"/>
    </source>
</evidence>
<evidence type="ECO:0000313" key="4">
    <source>
        <dbReference type="Proteomes" id="UP000241890"/>
    </source>
</evidence>
<keyword evidence="4" id="KW-1185">Reference proteome</keyword>
<feature type="transmembrane region" description="Helical" evidence="2">
    <location>
        <begin position="278"/>
        <end position="300"/>
    </location>
</feature>
<name>A0A2R5GS56_9STRA</name>